<accession>U1WR82</accession>
<reference evidence="1 2" key="1">
    <citation type="submission" date="2013-08" db="EMBL/GenBank/DDBJ databases">
        <authorList>
            <person name="Weinstock G."/>
            <person name="Sodergren E."/>
            <person name="Wylie T."/>
            <person name="Fulton L."/>
            <person name="Fulton R."/>
            <person name="Fronick C."/>
            <person name="O'Laughlin M."/>
            <person name="Godfrey J."/>
            <person name="Miner T."/>
            <person name="Herter B."/>
            <person name="Appelbaum E."/>
            <person name="Cordes M."/>
            <person name="Lek S."/>
            <person name="Wollam A."/>
            <person name="Pepin K.H."/>
            <person name="Palsikar V.B."/>
            <person name="Mitreva M."/>
            <person name="Wilson R.K."/>
        </authorList>
    </citation>
    <scope>NUCLEOTIDE SEQUENCE [LARGE SCALE GENOMIC DNA]</scope>
    <source>
        <strain evidence="1 2">ATCC 12856</strain>
    </source>
</reference>
<sequence length="49" mass="6096">MFNRRSPFKASGHFAWLLSLSLAFSFFIHRSDFITFRPIWYNERKKVWR</sequence>
<dbReference type="HOGENOM" id="CLU_3131697_0_0_9"/>
<evidence type="ECO:0000313" key="1">
    <source>
        <dbReference type="EMBL" id="ERI11134.1"/>
    </source>
</evidence>
<proteinExistence type="predicted"/>
<comment type="caution">
    <text evidence="1">The sequence shown here is derived from an EMBL/GenBank/DDBJ whole genome shotgun (WGS) entry which is preliminary data.</text>
</comment>
<dbReference type="STRING" id="649747.HMPREF0083_00760"/>
<gene>
    <name evidence="1" type="ORF">HMPREF0083_00760</name>
</gene>
<dbReference type="Proteomes" id="UP000016511">
    <property type="component" value="Unassembled WGS sequence"/>
</dbReference>
<dbReference type="EMBL" id="AWSJ01000050">
    <property type="protein sequence ID" value="ERI11134.1"/>
    <property type="molecule type" value="Genomic_DNA"/>
</dbReference>
<dbReference type="AlphaFoldDB" id="U1WR82"/>
<name>U1WR82_ANEAE</name>
<protein>
    <submittedName>
        <fullName evidence="1">Uncharacterized protein</fullName>
    </submittedName>
</protein>
<organism evidence="1 2">
    <name type="scientific">Aneurinibacillus aneurinilyticus ATCC 12856</name>
    <dbReference type="NCBI Taxonomy" id="649747"/>
    <lineage>
        <taxon>Bacteria</taxon>
        <taxon>Bacillati</taxon>
        <taxon>Bacillota</taxon>
        <taxon>Bacilli</taxon>
        <taxon>Bacillales</taxon>
        <taxon>Paenibacillaceae</taxon>
        <taxon>Aneurinibacillus group</taxon>
        <taxon>Aneurinibacillus</taxon>
    </lineage>
</organism>
<keyword evidence="2" id="KW-1185">Reference proteome</keyword>
<evidence type="ECO:0000313" key="2">
    <source>
        <dbReference type="Proteomes" id="UP000016511"/>
    </source>
</evidence>